<dbReference type="Pfam" id="PF20160">
    <property type="entry name" value="C-JID"/>
    <property type="match status" value="1"/>
</dbReference>
<dbReference type="InterPro" id="IPR002182">
    <property type="entry name" value="NB-ARC"/>
</dbReference>
<dbReference type="InterPro" id="IPR044974">
    <property type="entry name" value="Disease_R_plants"/>
</dbReference>
<dbReference type="GO" id="GO:0006952">
    <property type="term" value="P:defense response"/>
    <property type="evidence" value="ECO:0007669"/>
    <property type="project" value="InterPro"/>
</dbReference>
<evidence type="ECO:0000313" key="7">
    <source>
        <dbReference type="Proteomes" id="UP000811246"/>
    </source>
</evidence>
<dbReference type="Pfam" id="PF00931">
    <property type="entry name" value="NB-ARC"/>
    <property type="match status" value="1"/>
</dbReference>
<evidence type="ECO:0000256" key="4">
    <source>
        <dbReference type="SAM" id="MobiDB-lite"/>
    </source>
</evidence>
<dbReference type="AlphaFoldDB" id="A0A922AL26"/>
<dbReference type="Pfam" id="PF23282">
    <property type="entry name" value="WHD_ROQ1"/>
    <property type="match status" value="1"/>
</dbReference>
<dbReference type="EMBL" id="CM031837">
    <property type="protein sequence ID" value="KAG6681151.1"/>
    <property type="molecule type" value="Genomic_DNA"/>
</dbReference>
<evidence type="ECO:0000256" key="3">
    <source>
        <dbReference type="ARBA" id="ARBA00023027"/>
    </source>
</evidence>
<dbReference type="PROSITE" id="PS50104">
    <property type="entry name" value="TIR"/>
    <property type="match status" value="1"/>
</dbReference>
<dbReference type="GO" id="GO:0007165">
    <property type="term" value="P:signal transduction"/>
    <property type="evidence" value="ECO:0007669"/>
    <property type="project" value="InterPro"/>
</dbReference>
<dbReference type="PANTHER" id="PTHR11017:SF562">
    <property type="entry name" value="ADP-RIBOSYL CYCLASE_CYCLIC ADP-RIBOSE HYDROLASE"/>
    <property type="match status" value="1"/>
</dbReference>
<dbReference type="FunFam" id="3.40.50.10140:FF:000007">
    <property type="entry name" value="Disease resistance protein (TIR-NBS-LRR class)"/>
    <property type="match status" value="1"/>
</dbReference>
<protein>
    <recommendedName>
        <fullName evidence="5">TIR domain-containing protein</fullName>
    </recommendedName>
</protein>
<dbReference type="Pfam" id="PF01582">
    <property type="entry name" value="TIR"/>
    <property type="match status" value="1"/>
</dbReference>
<feature type="domain" description="TIR" evidence="5">
    <location>
        <begin position="15"/>
        <end position="184"/>
    </location>
</feature>
<dbReference type="GO" id="GO:0043531">
    <property type="term" value="F:ADP binding"/>
    <property type="evidence" value="ECO:0007669"/>
    <property type="project" value="InterPro"/>
</dbReference>
<sequence>MAAQSTLPSASKTHWDHDVFLSFRGEETRKNFTDHLYSALVQAGIHTFRDEDGLRRGENISSGLLNAIRGSKISIVVFSKDYAFSRWCLDELVEIVKCKNTTGHTLVPIFYNVDPSDVRKQTGTFAEAFIRHEERFQMDMERVQRWRAALTEVANCSGWDLLSVANGYEANFIEKIVEDVSSKVEPVDLFVAKHLVGVKSRVQVMKTLINLGANDVRAVGIYGMGGAGKTTIAKAVYNEIYDRFKASSYLSDIKEKSKSCDGIVHLQEQLLSNILKMKNLKIDSVDRGIRLIQEKIHGKRILVVLDDLLWPHVFYGNLFFNCLNTYSTVVVAPCILRDTIAVSYVVYASQLLFGLGSRLILTTRDEHLLTQLKVDEKYKVGNLNPSESLQLFSWYAFEMAHPRGSYSELSDRAVKYAGGLPLALEVLGSFLKRRSVREWTSELEKLQRVPHNRIQKILRISFDSLDVKTMDIFLDIACFFIGMDKEYVNKILHGCDLFPDIGMSILVQRSLVTIDLKHKLRMHDLTRDMGREIVRERSQGYVEKSCRLWFHDDVLKVLTQHKGLDAVKDLHLKTEAFANMKNLMLLQINNVILNLKGCFENISKELRWLQWNQCPLKYLPSKIHLENLVVLDMQHSSIKQVWKENRLFQNLTKSPCFIQVPHLEMLIFEGCTSLDEVHESIGHLERLVLLNLEGCKNLKNLPRSIPNLVSLETLNLTGCLKLDKLPEQLGNMIALRELIADGTAIKQLPSSVGLLKNLKTVSLSACEGEPSNSWFSCFSLWMSPKSSICASLLPASISGLSFLQRLVLRQCNLSEDGFPVNLWSLFFPRDLDLSRNDLRNLPYCISQLPKVQYLYLNECSTLQSISGLPTNVRVVYANECTSVERLSLLSNVESRRFFFLRNCHKLVEIEGLESFETSSVIHMEGCNNMAYDFRNNLLQCPSTKHTDRCGAIFLPGSEVPDWFNYQNIGSSISFHVPSLSKGEIRGLLVCAVYAAKEEPEREGATGCHMKIYNRTRGFRYTDWKTLSGIALTCEDHFFVYHAPLLRNKLDMKSGDEMEVSIEPWRAVEVQKCGIHLIVDEPIAEDESGSKVQQVDSDTRKDGACHGGRFQ</sequence>
<keyword evidence="3" id="KW-0520">NAD</keyword>
<feature type="region of interest" description="Disordered" evidence="4">
    <location>
        <begin position="1085"/>
        <end position="1110"/>
    </location>
</feature>
<dbReference type="Proteomes" id="UP000811246">
    <property type="component" value="Chromosome 13"/>
</dbReference>
<dbReference type="PANTHER" id="PTHR11017">
    <property type="entry name" value="LEUCINE-RICH REPEAT-CONTAINING PROTEIN"/>
    <property type="match status" value="1"/>
</dbReference>
<evidence type="ECO:0000313" key="6">
    <source>
        <dbReference type="EMBL" id="KAG6681151.1"/>
    </source>
</evidence>
<dbReference type="InterPro" id="IPR058192">
    <property type="entry name" value="WHD_ROQ1-like"/>
</dbReference>
<dbReference type="InterPro" id="IPR045344">
    <property type="entry name" value="C-JID"/>
</dbReference>
<evidence type="ECO:0000256" key="1">
    <source>
        <dbReference type="ARBA" id="ARBA00022614"/>
    </source>
</evidence>
<keyword evidence="2" id="KW-0677">Repeat</keyword>
<name>A0A922AL26_CARIL</name>
<keyword evidence="1" id="KW-0433">Leucine-rich repeat</keyword>
<organism evidence="6 7">
    <name type="scientific">Carya illinoinensis</name>
    <name type="common">Pecan</name>
    <dbReference type="NCBI Taxonomy" id="32201"/>
    <lineage>
        <taxon>Eukaryota</taxon>
        <taxon>Viridiplantae</taxon>
        <taxon>Streptophyta</taxon>
        <taxon>Embryophyta</taxon>
        <taxon>Tracheophyta</taxon>
        <taxon>Spermatophyta</taxon>
        <taxon>Magnoliopsida</taxon>
        <taxon>eudicotyledons</taxon>
        <taxon>Gunneridae</taxon>
        <taxon>Pentapetalae</taxon>
        <taxon>rosids</taxon>
        <taxon>fabids</taxon>
        <taxon>Fagales</taxon>
        <taxon>Juglandaceae</taxon>
        <taxon>Carya</taxon>
    </lineage>
</organism>
<evidence type="ECO:0000256" key="2">
    <source>
        <dbReference type="ARBA" id="ARBA00022737"/>
    </source>
</evidence>
<accession>A0A922AL26</accession>
<dbReference type="SMART" id="SM00255">
    <property type="entry name" value="TIR"/>
    <property type="match status" value="1"/>
</dbReference>
<gene>
    <name evidence="6" type="ORF">I3842_13G077300</name>
</gene>
<proteinExistence type="predicted"/>
<dbReference type="InterPro" id="IPR000157">
    <property type="entry name" value="TIR_dom"/>
</dbReference>
<comment type="caution">
    <text evidence="6">The sequence shown here is derived from an EMBL/GenBank/DDBJ whole genome shotgun (WGS) entry which is preliminary data.</text>
</comment>
<reference evidence="6" key="1">
    <citation type="submission" date="2021-01" db="EMBL/GenBank/DDBJ databases">
        <authorList>
            <person name="Lovell J.T."/>
            <person name="Bentley N."/>
            <person name="Bhattarai G."/>
            <person name="Jenkins J.W."/>
            <person name="Sreedasyam A."/>
            <person name="Alarcon Y."/>
            <person name="Bock C."/>
            <person name="Boston L."/>
            <person name="Carlson J."/>
            <person name="Cervantes K."/>
            <person name="Clermont K."/>
            <person name="Krom N."/>
            <person name="Kubenka K."/>
            <person name="Mamidi S."/>
            <person name="Mattison C."/>
            <person name="Monteros M."/>
            <person name="Pisani C."/>
            <person name="Plott C."/>
            <person name="Rajasekar S."/>
            <person name="Rhein H.S."/>
            <person name="Rohla C."/>
            <person name="Song M."/>
            <person name="Hilaire R.S."/>
            <person name="Shu S."/>
            <person name="Wells L."/>
            <person name="Wang X."/>
            <person name="Webber J."/>
            <person name="Heerema R.J."/>
            <person name="Klein P."/>
            <person name="Conner P."/>
            <person name="Grauke L."/>
            <person name="Grimwood J."/>
            <person name="Schmutz J."/>
            <person name="Randall J.J."/>
        </authorList>
    </citation>
    <scope>NUCLEOTIDE SEQUENCE</scope>
    <source>
        <tissue evidence="6">Leaf</tissue>
    </source>
</reference>
<evidence type="ECO:0000259" key="5">
    <source>
        <dbReference type="PROSITE" id="PS50104"/>
    </source>
</evidence>